<dbReference type="OrthoDB" id="8442777at2"/>
<gene>
    <name evidence="5" type="ORF">EOE67_13490</name>
</gene>
<organism evidence="5 6">
    <name type="scientific">Rheinheimera riviphila</name>
    <dbReference type="NCBI Taxonomy" id="1834037"/>
    <lineage>
        <taxon>Bacteria</taxon>
        <taxon>Pseudomonadati</taxon>
        <taxon>Pseudomonadota</taxon>
        <taxon>Gammaproteobacteria</taxon>
        <taxon>Chromatiales</taxon>
        <taxon>Chromatiaceae</taxon>
        <taxon>Rheinheimera</taxon>
    </lineage>
</organism>
<keyword evidence="2" id="KW-0378">Hydrolase</keyword>
<accession>A0A437QM63</accession>
<evidence type="ECO:0000313" key="6">
    <source>
        <dbReference type="Proteomes" id="UP000283077"/>
    </source>
</evidence>
<dbReference type="AlphaFoldDB" id="A0A437QM63"/>
<dbReference type="GO" id="GO:0006633">
    <property type="term" value="P:fatty acid biosynthetic process"/>
    <property type="evidence" value="ECO:0007669"/>
    <property type="project" value="UniProtKB-KW"/>
</dbReference>
<keyword evidence="4" id="KW-0275">Fatty acid biosynthesis</keyword>
<evidence type="ECO:0000256" key="3">
    <source>
        <dbReference type="ARBA" id="ARBA00023098"/>
    </source>
</evidence>
<keyword evidence="6" id="KW-1185">Reference proteome</keyword>
<keyword evidence="4" id="KW-0276">Fatty acid metabolism</keyword>
<evidence type="ECO:0000256" key="4">
    <source>
        <dbReference type="ARBA" id="ARBA00023160"/>
    </source>
</evidence>
<evidence type="ECO:0000313" key="5">
    <source>
        <dbReference type="EMBL" id="RVU35603.1"/>
    </source>
</evidence>
<dbReference type="EMBL" id="SACS01000014">
    <property type="protein sequence ID" value="RVU35603.1"/>
    <property type="molecule type" value="Genomic_DNA"/>
</dbReference>
<reference evidence="5 6" key="1">
    <citation type="submission" date="2019-01" db="EMBL/GenBank/DDBJ databases">
        <authorList>
            <person name="Chen W.-M."/>
        </authorList>
    </citation>
    <scope>NUCLEOTIDE SEQUENCE [LARGE SCALE GENOMIC DNA]</scope>
    <source>
        <strain evidence="5 6">KYPC3</strain>
    </source>
</reference>
<keyword evidence="1" id="KW-0444">Lipid biosynthesis</keyword>
<dbReference type="PANTHER" id="PTHR38764:SF1">
    <property type="entry name" value="ACYL CARRIER PROTEIN PHOSPHODIESTERASE"/>
    <property type="match status" value="1"/>
</dbReference>
<dbReference type="Pfam" id="PF04336">
    <property type="entry name" value="ACP_PD"/>
    <property type="match status" value="1"/>
</dbReference>
<sequence>MFCRGVDIKSLPEAVQLGLRQHRAVDVFTDHSAEVLAAKQYFSAERRRFSGIAIDMLFDHFLIRHWSTFHPQPFDLYTKQLYQKLQTDLPQMPASMQPTVSAIIRQDWFLSYTDINQLGLALDRVAQRIRFANQFAGSIEDIQAHYVELEQLFLQFFPRLQQHVQQQRWLTAENPAR</sequence>
<name>A0A437QM63_9GAMM</name>
<protein>
    <submittedName>
        <fullName evidence="5">DUF479 domain-containing protein</fullName>
    </submittedName>
</protein>
<comment type="caution">
    <text evidence="5">The sequence shown here is derived from an EMBL/GenBank/DDBJ whole genome shotgun (WGS) entry which is preliminary data.</text>
</comment>
<dbReference type="PANTHER" id="PTHR38764">
    <property type="entry name" value="ACYL CARRIER PROTEIN PHOSPHODIESTERASE"/>
    <property type="match status" value="1"/>
</dbReference>
<keyword evidence="3" id="KW-0443">Lipid metabolism</keyword>
<evidence type="ECO:0000256" key="2">
    <source>
        <dbReference type="ARBA" id="ARBA00022801"/>
    </source>
</evidence>
<dbReference type="InterPro" id="IPR007431">
    <property type="entry name" value="ACP_PD"/>
</dbReference>
<proteinExistence type="predicted"/>
<evidence type="ECO:0000256" key="1">
    <source>
        <dbReference type="ARBA" id="ARBA00022516"/>
    </source>
</evidence>
<dbReference type="GO" id="GO:0008770">
    <property type="term" value="F:[acyl-carrier-protein] phosphodiesterase activity"/>
    <property type="evidence" value="ECO:0007669"/>
    <property type="project" value="InterPro"/>
</dbReference>
<dbReference type="Proteomes" id="UP000283077">
    <property type="component" value="Unassembled WGS sequence"/>
</dbReference>